<dbReference type="EMBL" id="CM004399">
    <property type="protein sequence ID" value="KAG8640197.1"/>
    <property type="molecule type" value="Genomic_DNA"/>
</dbReference>
<organism evidence="1 2">
    <name type="scientific">Manihot esculenta</name>
    <name type="common">Cassava</name>
    <name type="synonym">Jatropha manihot</name>
    <dbReference type="NCBI Taxonomy" id="3983"/>
    <lineage>
        <taxon>Eukaryota</taxon>
        <taxon>Viridiplantae</taxon>
        <taxon>Streptophyta</taxon>
        <taxon>Embryophyta</taxon>
        <taxon>Tracheophyta</taxon>
        <taxon>Spermatophyta</taxon>
        <taxon>Magnoliopsida</taxon>
        <taxon>eudicotyledons</taxon>
        <taxon>Gunneridae</taxon>
        <taxon>Pentapetalae</taxon>
        <taxon>rosids</taxon>
        <taxon>fabids</taxon>
        <taxon>Malpighiales</taxon>
        <taxon>Euphorbiaceae</taxon>
        <taxon>Crotonoideae</taxon>
        <taxon>Manihoteae</taxon>
        <taxon>Manihot</taxon>
    </lineage>
</organism>
<proteinExistence type="predicted"/>
<evidence type="ECO:0000313" key="2">
    <source>
        <dbReference type="Proteomes" id="UP000091857"/>
    </source>
</evidence>
<evidence type="ECO:0000313" key="1">
    <source>
        <dbReference type="EMBL" id="KAG8640197.1"/>
    </source>
</evidence>
<sequence>MAKATTFFFYLALMLSFLLIASIAESRSLLARITGEEATPDCDSVYGVITGDTCFSVTQMFNLTTPFFDSINPNLNCDKLFVGQWLCVDGSAS</sequence>
<reference evidence="2" key="1">
    <citation type="journal article" date="2016" name="Nat. Biotechnol.">
        <title>Sequencing wild and cultivated cassava and related species reveals extensive interspecific hybridization and genetic diversity.</title>
        <authorList>
            <person name="Bredeson J.V."/>
            <person name="Lyons J.B."/>
            <person name="Prochnik S.E."/>
            <person name="Wu G.A."/>
            <person name="Ha C.M."/>
            <person name="Edsinger-Gonzales E."/>
            <person name="Grimwood J."/>
            <person name="Schmutz J."/>
            <person name="Rabbi I.Y."/>
            <person name="Egesi C."/>
            <person name="Nauluvula P."/>
            <person name="Lebot V."/>
            <person name="Ndunguru J."/>
            <person name="Mkamilo G."/>
            <person name="Bart R.S."/>
            <person name="Setter T.L."/>
            <person name="Gleadow R.M."/>
            <person name="Kulakow P."/>
            <person name="Ferguson M.E."/>
            <person name="Rounsley S."/>
            <person name="Rokhsar D.S."/>
        </authorList>
    </citation>
    <scope>NUCLEOTIDE SEQUENCE [LARGE SCALE GENOMIC DNA]</scope>
    <source>
        <strain evidence="2">cv. AM560-2</strain>
    </source>
</reference>
<accession>A0ACB7GIZ0</accession>
<gene>
    <name evidence="1" type="ORF">MANES_13G034200v8</name>
</gene>
<keyword evidence="2" id="KW-1185">Reference proteome</keyword>
<name>A0ACB7GIZ0_MANES</name>
<comment type="caution">
    <text evidence="1">The sequence shown here is derived from an EMBL/GenBank/DDBJ whole genome shotgun (WGS) entry which is preliminary data.</text>
</comment>
<protein>
    <submittedName>
        <fullName evidence="1">Uncharacterized protein</fullName>
    </submittedName>
</protein>
<dbReference type="Proteomes" id="UP000091857">
    <property type="component" value="Chromosome 13"/>
</dbReference>